<reference evidence="1" key="2">
    <citation type="submission" date="2025-09" db="UniProtKB">
        <authorList>
            <consortium name="EnsemblPlants"/>
        </authorList>
    </citation>
    <scope>IDENTIFICATION</scope>
</reference>
<accession>A0ACD5X091</accession>
<evidence type="ECO:0000313" key="1">
    <source>
        <dbReference type="EnsemblPlants" id="AVESA.00010b.r2.4DG0730530.1.CDS.1"/>
    </source>
</evidence>
<dbReference type="Proteomes" id="UP001732700">
    <property type="component" value="Chromosome 4D"/>
</dbReference>
<proteinExistence type="predicted"/>
<evidence type="ECO:0000313" key="2">
    <source>
        <dbReference type="Proteomes" id="UP001732700"/>
    </source>
</evidence>
<keyword evidence="2" id="KW-1185">Reference proteome</keyword>
<dbReference type="EnsemblPlants" id="AVESA.00010b.r2.4DG0730530.1">
    <property type="protein sequence ID" value="AVESA.00010b.r2.4DG0730530.1.CDS.1"/>
    <property type="gene ID" value="AVESA.00010b.r2.4DG0730530"/>
</dbReference>
<protein>
    <submittedName>
        <fullName evidence="1">Uncharacterized protein</fullName>
    </submittedName>
</protein>
<sequence length="109" mass="12253">MSDLAVQMLNDVRVIPPNDDPMWPLWRYVNKIAKIGGHGRNARMICRLCDLDFSGSYSRVRAHLLKVSNSGMKPCPKVCIDVLILLKDEQDKADAMLVDDLEVLDNEAA</sequence>
<name>A0ACD5X091_AVESA</name>
<organism evidence="1 2">
    <name type="scientific">Avena sativa</name>
    <name type="common">Oat</name>
    <dbReference type="NCBI Taxonomy" id="4498"/>
    <lineage>
        <taxon>Eukaryota</taxon>
        <taxon>Viridiplantae</taxon>
        <taxon>Streptophyta</taxon>
        <taxon>Embryophyta</taxon>
        <taxon>Tracheophyta</taxon>
        <taxon>Spermatophyta</taxon>
        <taxon>Magnoliopsida</taxon>
        <taxon>Liliopsida</taxon>
        <taxon>Poales</taxon>
        <taxon>Poaceae</taxon>
        <taxon>BOP clade</taxon>
        <taxon>Pooideae</taxon>
        <taxon>Poodae</taxon>
        <taxon>Poeae</taxon>
        <taxon>Poeae Chloroplast Group 1 (Aveneae type)</taxon>
        <taxon>Aveninae</taxon>
        <taxon>Avena</taxon>
    </lineage>
</organism>
<reference evidence="1" key="1">
    <citation type="submission" date="2021-05" db="EMBL/GenBank/DDBJ databases">
        <authorList>
            <person name="Scholz U."/>
            <person name="Mascher M."/>
            <person name="Fiebig A."/>
        </authorList>
    </citation>
    <scope>NUCLEOTIDE SEQUENCE [LARGE SCALE GENOMIC DNA]</scope>
</reference>